<evidence type="ECO:0000313" key="2">
    <source>
        <dbReference type="Proteomes" id="UP000008181"/>
    </source>
</evidence>
<gene>
    <name evidence="1" type="ORF">THITE_2084364</name>
</gene>
<name>G2QUA1_THETT</name>
<keyword evidence="2" id="KW-1185">Reference proteome</keyword>
<evidence type="ECO:0000313" key="1">
    <source>
        <dbReference type="EMBL" id="AEO62853.1"/>
    </source>
</evidence>
<dbReference type="HOGENOM" id="CLU_1603882_0_0_1"/>
<accession>G2QUA1</accession>
<dbReference type="KEGG" id="ttt:THITE_2084364"/>
<proteinExistence type="predicted"/>
<dbReference type="Proteomes" id="UP000008181">
    <property type="component" value="Chromosome 1"/>
</dbReference>
<dbReference type="RefSeq" id="XP_003649189.1">
    <property type="nucleotide sequence ID" value="XM_003649141.1"/>
</dbReference>
<dbReference type="AlphaFoldDB" id="G2QUA1"/>
<protein>
    <submittedName>
        <fullName evidence="1">Uncharacterized protein</fullName>
    </submittedName>
</protein>
<dbReference type="GeneID" id="11523822"/>
<dbReference type="EMBL" id="CP003009">
    <property type="protein sequence ID" value="AEO62853.1"/>
    <property type="molecule type" value="Genomic_DNA"/>
</dbReference>
<organism evidence="1 2">
    <name type="scientific">Thermothielavioides terrestris (strain ATCC 38088 / NRRL 8126)</name>
    <name type="common">Thielavia terrestris</name>
    <dbReference type="NCBI Taxonomy" id="578455"/>
    <lineage>
        <taxon>Eukaryota</taxon>
        <taxon>Fungi</taxon>
        <taxon>Dikarya</taxon>
        <taxon>Ascomycota</taxon>
        <taxon>Pezizomycotina</taxon>
        <taxon>Sordariomycetes</taxon>
        <taxon>Sordariomycetidae</taxon>
        <taxon>Sordariales</taxon>
        <taxon>Chaetomiaceae</taxon>
        <taxon>Thermothielavioides</taxon>
        <taxon>Thermothielavioides terrestris</taxon>
    </lineage>
</organism>
<sequence>MAAENPDTHTRPSGWDAQWFGEMNRCPWLGQGDFLGPLFEKFTTLAMMAGRRSFGRPTTVFRTGRWLLFQAYLPFSEARRAAGKKKTSYTEAFSLDNNRLSKHSRASLHACSNGSDVYVVTPVGNPRPGPRAGGRSGSGWARFGACRKQAATGPAGRPAIFGPTIG</sequence>
<reference evidence="1 2" key="1">
    <citation type="journal article" date="2011" name="Nat. Biotechnol.">
        <title>Comparative genomic analysis of the thermophilic biomass-degrading fungi Myceliophthora thermophila and Thielavia terrestris.</title>
        <authorList>
            <person name="Berka R.M."/>
            <person name="Grigoriev I.V."/>
            <person name="Otillar R."/>
            <person name="Salamov A."/>
            <person name="Grimwood J."/>
            <person name="Reid I."/>
            <person name="Ishmael N."/>
            <person name="John T."/>
            <person name="Darmond C."/>
            <person name="Moisan M.-C."/>
            <person name="Henrissat B."/>
            <person name="Coutinho P.M."/>
            <person name="Lombard V."/>
            <person name="Natvig D.O."/>
            <person name="Lindquist E."/>
            <person name="Schmutz J."/>
            <person name="Lucas S."/>
            <person name="Harris P."/>
            <person name="Powlowski J."/>
            <person name="Bellemare A."/>
            <person name="Taylor D."/>
            <person name="Butler G."/>
            <person name="de Vries R.P."/>
            <person name="Allijn I.E."/>
            <person name="van den Brink J."/>
            <person name="Ushinsky S."/>
            <person name="Storms R."/>
            <person name="Powell A.J."/>
            <person name="Paulsen I.T."/>
            <person name="Elbourne L.D.H."/>
            <person name="Baker S.E."/>
            <person name="Magnuson J."/>
            <person name="LaBoissiere S."/>
            <person name="Clutterbuck A.J."/>
            <person name="Martinez D."/>
            <person name="Wogulis M."/>
            <person name="de Leon A.L."/>
            <person name="Rey M.W."/>
            <person name="Tsang A."/>
        </authorList>
    </citation>
    <scope>NUCLEOTIDE SEQUENCE [LARGE SCALE GENOMIC DNA]</scope>
    <source>
        <strain evidence="2">ATCC 38088 / NRRL 8126</strain>
    </source>
</reference>